<name>A0A8J7S394_9PROT</name>
<evidence type="ECO:0000256" key="3">
    <source>
        <dbReference type="ARBA" id="ARBA00022729"/>
    </source>
</evidence>
<dbReference type="SUPFAM" id="SSF53955">
    <property type="entry name" value="Lysozyme-like"/>
    <property type="match status" value="1"/>
</dbReference>
<dbReference type="InterPro" id="IPR023346">
    <property type="entry name" value="Lysozyme-like_dom_sf"/>
</dbReference>
<gene>
    <name evidence="5" type="ORF">KAJ83_02585</name>
</gene>
<comment type="caution">
    <text evidence="5">The sequence shown here is derived from an EMBL/GenBank/DDBJ whole genome shotgun (WGS) entry which is preliminary data.</text>
</comment>
<dbReference type="Proteomes" id="UP000672602">
    <property type="component" value="Unassembled WGS sequence"/>
</dbReference>
<comment type="similarity">
    <text evidence="2">Belongs to the virb1 family.</text>
</comment>
<evidence type="ECO:0000313" key="6">
    <source>
        <dbReference type="Proteomes" id="UP000672602"/>
    </source>
</evidence>
<evidence type="ECO:0000256" key="2">
    <source>
        <dbReference type="ARBA" id="ARBA00009387"/>
    </source>
</evidence>
<evidence type="ECO:0000259" key="4">
    <source>
        <dbReference type="Pfam" id="PF01464"/>
    </source>
</evidence>
<evidence type="ECO:0000256" key="1">
    <source>
        <dbReference type="ARBA" id="ARBA00007734"/>
    </source>
</evidence>
<dbReference type="Gene3D" id="1.25.20.10">
    <property type="entry name" value="Bacterial muramidases"/>
    <property type="match status" value="1"/>
</dbReference>
<dbReference type="InterPro" id="IPR008939">
    <property type="entry name" value="Lytic_TGlycosylase_superhlx_U"/>
</dbReference>
<dbReference type="CDD" id="cd13401">
    <property type="entry name" value="Slt70-like"/>
    <property type="match status" value="1"/>
</dbReference>
<proteinExistence type="inferred from homology"/>
<protein>
    <submittedName>
        <fullName evidence="5">Lytic transglycosylase domain-containing protein</fullName>
    </submittedName>
</protein>
<dbReference type="EMBL" id="JAGMWN010000001">
    <property type="protein sequence ID" value="MBP5855879.1"/>
    <property type="molecule type" value="Genomic_DNA"/>
</dbReference>
<accession>A0A8J7S394</accession>
<sequence length="659" mass="74790">MLPTSIATAALLLVLTFIASDRIARADALPAALTEDDAAEYELAFRALDRGRWEAALRHAGRAEEDLPRQAVIWLCHQSLDCPSSFGEITRFVETHPAWPRLDRLRRRAEEALGHAVPDARILDWFAAYPPLTSVGTIHYLRALERTGDRPRLRREARAIWRTTLMGYSDEHEFRQRYRDLLSDQDEIDRLEWLLWEGHVESATRQARRVPRAYRDLAEARILLRTMRGGVDAAIARVVPDLADHPGLVYERLRWRRKKGRDEEAGNLLRWPEMQTVRPDLWWQERAILARRAFSDGEISRAYRLAADHGTNDGADFAEAEWFAGWVALRFLRDPEMAFPHFRRMFERVSYPVSLSRAAYWAGRAAENGGKPEVAHQWYAEAAKHSSSFYGQIAALKLPAGERPGLPVEPNPTATQVQAFESGQMVKLIRMLQQVGAEDTVRVFIDHMSENLNDPINFTLLAGLARDIGRNDLAVRVSREAIKDGVILSGTGYPALDMDGSQIADTTIVHGLIRQESGFDIDAESHAGARGLMQLMPATARVVARRENLRYERDKLTAEPQFNLHLGTAYLKSLLERFDGYLPLALAAYNAGPNRARRWAEEFGDPRGMTLEDQIDWIESIPYPETRNYVQRVMEGITVYRQRAAGRHVALRLTSAAGY</sequence>
<dbReference type="Pfam" id="PF01464">
    <property type="entry name" value="SLT"/>
    <property type="match status" value="1"/>
</dbReference>
<keyword evidence="6" id="KW-1185">Reference proteome</keyword>
<dbReference type="InterPro" id="IPR008258">
    <property type="entry name" value="Transglycosylase_SLT_dom_1"/>
</dbReference>
<dbReference type="RefSeq" id="WP_210680444.1">
    <property type="nucleotide sequence ID" value="NZ_JAGMWN010000001.1"/>
</dbReference>
<feature type="domain" description="Transglycosylase SLT" evidence="4">
    <location>
        <begin position="507"/>
        <end position="604"/>
    </location>
</feature>
<dbReference type="GO" id="GO:0004553">
    <property type="term" value="F:hydrolase activity, hydrolyzing O-glycosyl compounds"/>
    <property type="evidence" value="ECO:0007669"/>
    <property type="project" value="InterPro"/>
</dbReference>
<dbReference type="PANTHER" id="PTHR37423:SF2">
    <property type="entry name" value="MEMBRANE-BOUND LYTIC MUREIN TRANSGLYCOSYLASE C"/>
    <property type="match status" value="1"/>
</dbReference>
<dbReference type="GO" id="GO:0042597">
    <property type="term" value="C:periplasmic space"/>
    <property type="evidence" value="ECO:0007669"/>
    <property type="project" value="InterPro"/>
</dbReference>
<reference evidence="5" key="1">
    <citation type="submission" date="2021-04" db="EMBL/GenBank/DDBJ databases">
        <authorList>
            <person name="Zhang D.-C."/>
        </authorList>
    </citation>
    <scope>NUCLEOTIDE SEQUENCE</scope>
    <source>
        <strain evidence="5">CGMCC 1.15697</strain>
    </source>
</reference>
<keyword evidence="3" id="KW-0732">Signal</keyword>
<comment type="similarity">
    <text evidence="1">Belongs to the transglycosylase Slt family.</text>
</comment>
<dbReference type="AlphaFoldDB" id="A0A8J7S394"/>
<organism evidence="5 6">
    <name type="scientific">Marivibrio halodurans</name>
    <dbReference type="NCBI Taxonomy" id="2039722"/>
    <lineage>
        <taxon>Bacteria</taxon>
        <taxon>Pseudomonadati</taxon>
        <taxon>Pseudomonadota</taxon>
        <taxon>Alphaproteobacteria</taxon>
        <taxon>Rhodospirillales</taxon>
        <taxon>Rhodospirillaceae</taxon>
        <taxon>Marivibrio</taxon>
    </lineage>
</organism>
<dbReference type="SUPFAM" id="SSF48435">
    <property type="entry name" value="Bacterial muramidases"/>
    <property type="match status" value="1"/>
</dbReference>
<dbReference type="Gene3D" id="1.10.530.10">
    <property type="match status" value="1"/>
</dbReference>
<evidence type="ECO:0000313" key="5">
    <source>
        <dbReference type="EMBL" id="MBP5855879.1"/>
    </source>
</evidence>
<dbReference type="PANTHER" id="PTHR37423">
    <property type="entry name" value="SOLUBLE LYTIC MUREIN TRANSGLYCOSYLASE-RELATED"/>
    <property type="match status" value="1"/>
</dbReference>